<dbReference type="AlphaFoldDB" id="A0A2N9GS14"/>
<evidence type="ECO:0008006" key="2">
    <source>
        <dbReference type="Google" id="ProtNLM"/>
    </source>
</evidence>
<name>A0A2N9GS14_FAGSY</name>
<accession>A0A2N9GS14</accession>
<sequence length="357" mass="39979">MQFFSESPAPWKRQQESVKSAIKISTSEITTAEVVDLPTPLAPPTITEGLEMQRLWCIFQMGKGSSSPLIGDHELESGGMGVRVSASVRWGGIIRDSIAGMWERFSLTEKEGQKIKISGEVEATEFLLAGHFLTRRPINVEAVMRTFLPVWKLDKAFRVRDMRVNKVVFIFTDEVLDEEEAKGGGNCVWVRVLMDICKPSCRGRVEKEITEVLALYRDKITAVDCNLKMISVAMLKAVPYCYDSGFRDVLMECTNQKLISLIQHVDGYSIEIGEQLDDLHCVSVLFQGVRGPHCPCHDQFLMCTLSSIGTVCFRLTLHALISWPMLSSFTSQAMVFLGISLDIAILSFSRRQPISCP</sequence>
<dbReference type="EMBL" id="OIVN01002267">
    <property type="protein sequence ID" value="SPD02131.1"/>
    <property type="molecule type" value="Genomic_DNA"/>
</dbReference>
<organism evidence="1">
    <name type="scientific">Fagus sylvatica</name>
    <name type="common">Beechnut</name>
    <dbReference type="NCBI Taxonomy" id="28930"/>
    <lineage>
        <taxon>Eukaryota</taxon>
        <taxon>Viridiplantae</taxon>
        <taxon>Streptophyta</taxon>
        <taxon>Embryophyta</taxon>
        <taxon>Tracheophyta</taxon>
        <taxon>Spermatophyta</taxon>
        <taxon>Magnoliopsida</taxon>
        <taxon>eudicotyledons</taxon>
        <taxon>Gunneridae</taxon>
        <taxon>Pentapetalae</taxon>
        <taxon>rosids</taxon>
        <taxon>fabids</taxon>
        <taxon>Fagales</taxon>
        <taxon>Fagaceae</taxon>
        <taxon>Fagus</taxon>
    </lineage>
</organism>
<gene>
    <name evidence="1" type="ORF">FSB_LOCUS30013</name>
</gene>
<proteinExistence type="predicted"/>
<protein>
    <recommendedName>
        <fullName evidence="2">DUF4283 domain-containing protein</fullName>
    </recommendedName>
</protein>
<reference evidence="1" key="1">
    <citation type="submission" date="2018-02" db="EMBL/GenBank/DDBJ databases">
        <authorList>
            <person name="Cohen D.B."/>
            <person name="Kent A.D."/>
        </authorList>
    </citation>
    <scope>NUCLEOTIDE SEQUENCE</scope>
</reference>
<evidence type="ECO:0000313" key="1">
    <source>
        <dbReference type="EMBL" id="SPD02131.1"/>
    </source>
</evidence>